<dbReference type="Gene3D" id="3.40.50.1220">
    <property type="entry name" value="TPP-binding domain"/>
    <property type="match status" value="1"/>
</dbReference>
<keyword evidence="2" id="KW-1185">Reference proteome</keyword>
<dbReference type="InterPro" id="IPR026591">
    <property type="entry name" value="Sirtuin_cat_small_dom_sf"/>
</dbReference>
<dbReference type="Pfam" id="PF02146">
    <property type="entry name" value="SIR2"/>
    <property type="match status" value="1"/>
</dbReference>
<name>A0ABP0JAG4_9DINO</name>
<dbReference type="SUPFAM" id="SSF52467">
    <property type="entry name" value="DHS-like NAD/FAD-binding domain"/>
    <property type="match status" value="1"/>
</dbReference>
<dbReference type="InterPro" id="IPR029035">
    <property type="entry name" value="DHS-like_NAD/FAD-binding_dom"/>
</dbReference>
<accession>A0ABP0JAG4</accession>
<protein>
    <submittedName>
        <fullName evidence="1">NAD-dependent protein deacetylase sirtuin-2 (Regulatory protein SIR2 homolog 2) (SIR2-like protein 2)</fullName>
    </submittedName>
</protein>
<reference evidence="1 2" key="1">
    <citation type="submission" date="2024-02" db="EMBL/GenBank/DDBJ databases">
        <authorList>
            <person name="Chen Y."/>
            <person name="Shah S."/>
            <person name="Dougan E. K."/>
            <person name="Thang M."/>
            <person name="Chan C."/>
        </authorList>
    </citation>
    <scope>NUCLEOTIDE SEQUENCE [LARGE SCALE GENOMIC DNA]</scope>
</reference>
<dbReference type="PROSITE" id="PS50305">
    <property type="entry name" value="SIRTUIN"/>
    <property type="match status" value="1"/>
</dbReference>
<sequence>MTSEYIPSIGKRVRLSLLLGIYWFMSSCGMECLFARGAPVLEPLNLHGIAEFIKSGRCKSIFLLTGAGVSTGAGIPDFRSPGGMYDSLRPELLTATEKQRKLMRSDPVHVVTKEMFYQNQFPYMEVRRPFILGTQSQQWKATISHWFMKFLDEERLLQRVFTQNIDGLDYQTGISRERVTNVHGSIANVTCEGCKREMSFDAFCDELRKNIKDIYGVDPTAPETSTHIPCPSCKRPLVKPSTVLFGSSLPEAFFDQLPSLSTADLLIVAGTSLVVSPANSVVQHVPRNCPRLIVNKERVGEDLGIVYGTAAERDIWSGDISCDEAFLELIKLLGWQEKLLKIQHLLPEGNKELLKKL</sequence>
<organism evidence="1 2">
    <name type="scientific">Durusdinium trenchii</name>
    <dbReference type="NCBI Taxonomy" id="1381693"/>
    <lineage>
        <taxon>Eukaryota</taxon>
        <taxon>Sar</taxon>
        <taxon>Alveolata</taxon>
        <taxon>Dinophyceae</taxon>
        <taxon>Suessiales</taxon>
        <taxon>Symbiodiniaceae</taxon>
        <taxon>Durusdinium</taxon>
    </lineage>
</organism>
<dbReference type="InterPro" id="IPR003000">
    <property type="entry name" value="Sirtuin"/>
</dbReference>
<dbReference type="PANTHER" id="PTHR11085">
    <property type="entry name" value="NAD-DEPENDENT PROTEIN DEACYLASE SIRTUIN-5, MITOCHONDRIAL-RELATED"/>
    <property type="match status" value="1"/>
</dbReference>
<evidence type="ECO:0000313" key="2">
    <source>
        <dbReference type="Proteomes" id="UP001642464"/>
    </source>
</evidence>
<proteinExistence type="predicted"/>
<dbReference type="EMBL" id="CAXAMM010006531">
    <property type="protein sequence ID" value="CAK9011381.1"/>
    <property type="molecule type" value="Genomic_DNA"/>
</dbReference>
<dbReference type="InterPro" id="IPR050134">
    <property type="entry name" value="NAD-dep_sirtuin_deacylases"/>
</dbReference>
<gene>
    <name evidence="1" type="ORF">SCF082_LOCUS11075</name>
</gene>
<dbReference type="PANTHER" id="PTHR11085:SF6">
    <property type="entry name" value="NAD-DEPENDENT PROTEIN DEACETYLASE SIRTUIN-2"/>
    <property type="match status" value="1"/>
</dbReference>
<comment type="caution">
    <text evidence="1">The sequence shown here is derived from an EMBL/GenBank/DDBJ whole genome shotgun (WGS) entry which is preliminary data.</text>
</comment>
<dbReference type="Gene3D" id="3.30.1600.10">
    <property type="entry name" value="SIR2/SIRT2 'Small Domain"/>
    <property type="match status" value="1"/>
</dbReference>
<dbReference type="Proteomes" id="UP001642464">
    <property type="component" value="Unassembled WGS sequence"/>
</dbReference>
<evidence type="ECO:0000313" key="1">
    <source>
        <dbReference type="EMBL" id="CAK9011381.1"/>
    </source>
</evidence>
<dbReference type="InterPro" id="IPR026590">
    <property type="entry name" value="Ssirtuin_cat_dom"/>
</dbReference>